<evidence type="ECO:0000313" key="2">
    <source>
        <dbReference type="EMBL" id="QVR48652.1"/>
    </source>
</evidence>
<reference evidence="2" key="1">
    <citation type="submission" date="2021-04" db="EMBL/GenBank/DDBJ databases">
        <authorList>
            <person name="Han K."/>
            <person name="Tian F."/>
            <person name="Li F."/>
            <person name="Tong Y."/>
        </authorList>
    </citation>
    <scope>NUCLEOTIDE SEQUENCE</scope>
</reference>
<keyword evidence="3" id="KW-1185">Reference proteome</keyword>
<protein>
    <submittedName>
        <fullName evidence="2">Uncharacterized protein</fullName>
    </submittedName>
</protein>
<accession>A0A8E6PLZ7</accession>
<dbReference type="EMBL" id="MW960043">
    <property type="protein sequence ID" value="QVR48652.1"/>
    <property type="molecule type" value="Genomic_DNA"/>
</dbReference>
<organism evidence="2 3">
    <name type="scientific">Stenotrophomonas phage BUCT609</name>
    <dbReference type="NCBI Taxonomy" id="2834250"/>
    <lineage>
        <taxon>Viruses</taxon>
        <taxon>Duplodnaviria</taxon>
        <taxon>Heunggongvirae</taxon>
        <taxon>Uroviricota</taxon>
        <taxon>Caudoviricetes</taxon>
        <taxon>Autographivirales</taxon>
        <taxon>Autonotataviridae</taxon>
        <taxon>Gujervirinae</taxon>
        <taxon>Maltophvirus</taxon>
        <taxon>Maltophvirus BUCT609</taxon>
    </lineage>
</organism>
<dbReference type="Proteomes" id="UP000682369">
    <property type="component" value="Segment"/>
</dbReference>
<name>A0A8E6PLZ7_9CAUD</name>
<evidence type="ECO:0000256" key="1">
    <source>
        <dbReference type="SAM" id="MobiDB-lite"/>
    </source>
</evidence>
<feature type="region of interest" description="Disordered" evidence="1">
    <location>
        <begin position="84"/>
        <end position="111"/>
    </location>
</feature>
<evidence type="ECO:0000313" key="3">
    <source>
        <dbReference type="Proteomes" id="UP000682369"/>
    </source>
</evidence>
<sequence length="111" mass="11970">MGLLSGVKSIFGGGDAKKAAKIQAEATREAMRANVAQAGYAAEAAASQIRNTMLNESATEFAKSLLGRPMEQVNVRLAPQEQIATTDRTERRRGVRDTYMSEPRSIIRGTA</sequence>
<feature type="compositionally biased region" description="Basic and acidic residues" evidence="1">
    <location>
        <begin position="87"/>
        <end position="96"/>
    </location>
</feature>
<proteinExistence type="predicted"/>